<feature type="signal peptide" evidence="2">
    <location>
        <begin position="1"/>
        <end position="20"/>
    </location>
</feature>
<reference evidence="3" key="1">
    <citation type="submission" date="2006-08" db="EMBL/GenBank/DDBJ databases">
        <title>Complete genome sequence of Haemophilus somnus 129PT.</title>
        <authorList>
            <person name="Copeland A."/>
            <person name="Lucas S."/>
            <person name="Lapidus A."/>
            <person name="Barry K."/>
            <person name="Glavina del Rio T."/>
            <person name="Hammon N."/>
            <person name="Dalin E."/>
            <person name="Tice H."/>
            <person name="Pitluck S."/>
            <person name="Brettin T.S."/>
            <person name="Bruce D."/>
            <person name="Challacombe J.F."/>
            <person name="Chertkov O."/>
            <person name="Detter J.C."/>
            <person name="Gilna P."/>
            <person name="Han S."/>
            <person name="Misra M."/>
            <person name="Tapia R."/>
            <person name="Thayer N.N."/>
            <person name="Xie G."/>
            <person name="Inzana T.J."/>
            <person name="Duncan A.J."/>
            <person name="Siddaramppa S."/>
            <person name="Richardson P."/>
        </authorList>
    </citation>
    <scope>NUCLEOTIDE SEQUENCE</scope>
    <source>
        <strain evidence="3">129PT</strain>
    </source>
</reference>
<protein>
    <submittedName>
        <fullName evidence="3">Uncharacterized protein</fullName>
    </submittedName>
</protein>
<feature type="transmembrane region" description="Helical" evidence="1">
    <location>
        <begin position="71"/>
        <end position="91"/>
    </location>
</feature>
<feature type="transmembrane region" description="Helical" evidence="1">
    <location>
        <begin position="97"/>
        <end position="117"/>
    </location>
</feature>
<feature type="chain" id="PRO_5004173630" evidence="2">
    <location>
        <begin position="21"/>
        <end position="153"/>
    </location>
</feature>
<dbReference type="EMBL" id="CP000436">
    <property type="protein sequence ID" value="ABI24478.1"/>
    <property type="molecule type" value="Genomic_DNA"/>
</dbReference>
<keyword evidence="1" id="KW-0812">Transmembrane</keyword>
<dbReference type="HOGENOM" id="CLU_068878_1_2_6"/>
<dbReference type="PANTHER" id="PTHR34821:SF2">
    <property type="entry name" value="INNER MEMBRANE PROTEIN YDCZ"/>
    <property type="match status" value="1"/>
</dbReference>
<evidence type="ECO:0000313" key="3">
    <source>
        <dbReference type="EMBL" id="ABI24478.1"/>
    </source>
</evidence>
<dbReference type="KEGG" id="hso:HS_0200"/>
<name>Q0I1U4_HISS1</name>
<feature type="transmembrane region" description="Helical" evidence="1">
    <location>
        <begin position="129"/>
        <end position="148"/>
    </location>
</feature>
<gene>
    <name evidence="3" type="ordered locus">HS_0200</name>
</gene>
<feature type="transmembrane region" description="Helical" evidence="1">
    <location>
        <begin position="36"/>
        <end position="55"/>
    </location>
</feature>
<accession>Q0I1U4</accession>
<organism evidence="3">
    <name type="scientific">Histophilus somni (strain 129Pt)</name>
    <name type="common">Haemophilus somnus</name>
    <dbReference type="NCBI Taxonomy" id="205914"/>
    <lineage>
        <taxon>Bacteria</taxon>
        <taxon>Pseudomonadati</taxon>
        <taxon>Pseudomonadota</taxon>
        <taxon>Gammaproteobacteria</taxon>
        <taxon>Pasteurellales</taxon>
        <taxon>Pasteurellaceae</taxon>
        <taxon>Histophilus</taxon>
    </lineage>
</organism>
<dbReference type="AlphaFoldDB" id="Q0I1U4"/>
<dbReference type="PANTHER" id="PTHR34821">
    <property type="entry name" value="INNER MEMBRANE PROTEIN YDCZ"/>
    <property type="match status" value="1"/>
</dbReference>
<evidence type="ECO:0000256" key="1">
    <source>
        <dbReference type="SAM" id="Phobius"/>
    </source>
</evidence>
<dbReference type="GO" id="GO:0005886">
    <property type="term" value="C:plasma membrane"/>
    <property type="evidence" value="ECO:0007669"/>
    <property type="project" value="TreeGrafter"/>
</dbReference>
<dbReference type="eggNOG" id="COG3238">
    <property type="taxonomic scope" value="Bacteria"/>
</dbReference>
<keyword evidence="1" id="KW-1133">Transmembrane helix</keyword>
<evidence type="ECO:0000256" key="2">
    <source>
        <dbReference type="SAM" id="SignalP"/>
    </source>
</evidence>
<proteinExistence type="predicted"/>
<keyword evidence="1" id="KW-0472">Membrane</keyword>
<keyword evidence="2" id="KW-0732">Signal</keyword>
<sequence>MLLPFILIALCAGIALAAQAAINTQLAQSLSGQPVFAAFVSFAMGTIALFFICWWKMDLFSALQQVPKQPLWKLIGGLLGALAVFTTIFLAPKIGVTNMLFFIIVGQLLTALIIDHFGLIGMSQRSINVWQLIGFIVIGLGLLLFFFGKKLFH</sequence>
<dbReference type="InterPro" id="IPR006750">
    <property type="entry name" value="YdcZ"/>
</dbReference>
<dbReference type="Pfam" id="PF04657">
    <property type="entry name" value="DMT_YdcZ"/>
    <property type="match status" value="1"/>
</dbReference>